<accession>A0A645H2W9</accession>
<name>A0A645H2W9_9ZZZZ</name>
<comment type="caution">
    <text evidence="1">The sequence shown here is derived from an EMBL/GenBank/DDBJ whole genome shotgun (WGS) entry which is preliminary data.</text>
</comment>
<gene>
    <name evidence="1" type="ORF">SDC9_180513</name>
</gene>
<dbReference type="EMBL" id="VSSQ01085337">
    <property type="protein sequence ID" value="MPN33030.1"/>
    <property type="molecule type" value="Genomic_DNA"/>
</dbReference>
<evidence type="ECO:0000313" key="1">
    <source>
        <dbReference type="EMBL" id="MPN33030.1"/>
    </source>
</evidence>
<protein>
    <submittedName>
        <fullName evidence="1">Uncharacterized protein</fullName>
    </submittedName>
</protein>
<proteinExistence type="predicted"/>
<sequence length="59" mass="6860">MVQHAALEPRQLVLAQIFLRREIVKKRKARALVLVARFLARRVSSSETSVRVPVHRFKP</sequence>
<reference evidence="1" key="1">
    <citation type="submission" date="2019-08" db="EMBL/GenBank/DDBJ databases">
        <authorList>
            <person name="Kucharzyk K."/>
            <person name="Murdoch R.W."/>
            <person name="Higgins S."/>
            <person name="Loffler F."/>
        </authorList>
    </citation>
    <scope>NUCLEOTIDE SEQUENCE</scope>
</reference>
<dbReference type="AlphaFoldDB" id="A0A645H2W9"/>
<organism evidence="1">
    <name type="scientific">bioreactor metagenome</name>
    <dbReference type="NCBI Taxonomy" id="1076179"/>
    <lineage>
        <taxon>unclassified sequences</taxon>
        <taxon>metagenomes</taxon>
        <taxon>ecological metagenomes</taxon>
    </lineage>
</organism>